<feature type="transmembrane region" description="Helical" evidence="1">
    <location>
        <begin position="215"/>
        <end position="235"/>
    </location>
</feature>
<keyword evidence="1" id="KW-0472">Membrane</keyword>
<feature type="transmembrane region" description="Helical" evidence="1">
    <location>
        <begin position="35"/>
        <end position="56"/>
    </location>
</feature>
<protein>
    <submittedName>
        <fullName evidence="2">Uncharacterized protein</fullName>
    </submittedName>
</protein>
<feature type="transmembrane region" description="Helical" evidence="1">
    <location>
        <begin position="68"/>
        <end position="88"/>
    </location>
</feature>
<feature type="transmembrane region" description="Helical" evidence="1">
    <location>
        <begin position="284"/>
        <end position="303"/>
    </location>
</feature>
<keyword evidence="1" id="KW-1133">Transmembrane helix</keyword>
<comment type="caution">
    <text evidence="2">The sequence shown here is derived from an EMBL/GenBank/DDBJ whole genome shotgun (WGS) entry which is preliminary data.</text>
</comment>
<evidence type="ECO:0000256" key="1">
    <source>
        <dbReference type="SAM" id="Phobius"/>
    </source>
</evidence>
<keyword evidence="1" id="KW-0812">Transmembrane</keyword>
<accession>A0A2N1PQ13</accession>
<proteinExistence type="predicted"/>
<feature type="transmembrane region" description="Helical" evidence="1">
    <location>
        <begin position="7"/>
        <end position="23"/>
    </location>
</feature>
<sequence length="314" mass="34899">MKREIPLLITFITGLAMIAQFFVPHAPFDRIGEMFQSWFMIIASCAILLGVGNLIITSVVKLSRGKDTLYNVVLLAGLFITAFVGLFMSETRLQDAKTPDVAAMTRVQRFEYYAGLFAEYKDVMDAAVLKAQKLNMNEEDKKKVVAQILRLEQVKANLDTLTLLNFDQEPQATSVREFEAMISNIRSVKASNTRPVKMTENKKFNYIYKWVFEPMSSTMFSLLAFFIASAAFRAFRAKTFEAGLLLVSAFLVMLGRVPIGKAIWDGFPDIANWIMAVPNTAGQRAIMIGAALGVVSASLKILLGIERSYLGGGD</sequence>
<name>A0A2N1PQ13_9BACT</name>
<dbReference type="Proteomes" id="UP000233256">
    <property type="component" value="Unassembled WGS sequence"/>
</dbReference>
<reference evidence="2" key="2">
    <citation type="submission" date="2017-11" db="EMBL/GenBank/DDBJ databases">
        <authorList>
            <person name="Han C.G."/>
        </authorList>
    </citation>
    <scope>NUCLEOTIDE SEQUENCE</scope>
    <source>
        <strain evidence="2">HGW-Wallbacteria-1</strain>
    </source>
</reference>
<organism evidence="2">
    <name type="scientific">Candidatus Wallbacteria bacterium HGW-Wallbacteria-1</name>
    <dbReference type="NCBI Taxonomy" id="2013854"/>
    <lineage>
        <taxon>Bacteria</taxon>
        <taxon>Candidatus Walliibacteriota</taxon>
    </lineage>
</organism>
<gene>
    <name evidence="2" type="ORF">CVV64_08670</name>
</gene>
<dbReference type="EMBL" id="PGXC01000005">
    <property type="protein sequence ID" value="PKK90428.1"/>
    <property type="molecule type" value="Genomic_DNA"/>
</dbReference>
<reference evidence="2" key="1">
    <citation type="journal article" date="2017" name="ISME J.">
        <title>Potential for microbial H2 and metal transformations associated with novel bacteria and archaea in deep terrestrial subsurface sediments.</title>
        <authorList>
            <person name="Hernsdorf A.W."/>
            <person name="Amano Y."/>
            <person name="Miyakawa K."/>
            <person name="Ise K."/>
            <person name="Suzuki Y."/>
            <person name="Anantharaman K."/>
            <person name="Probst A."/>
            <person name="Burstein D."/>
            <person name="Thomas B.C."/>
            <person name="Banfield J.F."/>
        </authorList>
    </citation>
    <scope>NUCLEOTIDE SEQUENCE [LARGE SCALE GENOMIC DNA]</scope>
    <source>
        <strain evidence="2">HGW-Wallbacteria-1</strain>
    </source>
</reference>
<evidence type="ECO:0000313" key="2">
    <source>
        <dbReference type="EMBL" id="PKK90428.1"/>
    </source>
</evidence>
<feature type="transmembrane region" description="Helical" evidence="1">
    <location>
        <begin position="242"/>
        <end position="264"/>
    </location>
</feature>
<dbReference type="AlphaFoldDB" id="A0A2N1PQ13"/>